<evidence type="ECO:0008006" key="9">
    <source>
        <dbReference type="Google" id="ProtNLM"/>
    </source>
</evidence>
<dbReference type="InterPro" id="IPR036328">
    <property type="entry name" value="MliC_sf"/>
</dbReference>
<dbReference type="InterPro" id="IPR053147">
    <property type="entry name" value="Hsp_HslJ-like"/>
</dbReference>
<evidence type="ECO:0000256" key="1">
    <source>
        <dbReference type="ARBA" id="ARBA00022729"/>
    </source>
</evidence>
<dbReference type="InterPro" id="IPR018660">
    <property type="entry name" value="MliC"/>
</dbReference>
<organism evidence="7 8">
    <name type="scientific">Micavibrio aeruginosavorus EPB</name>
    <dbReference type="NCBI Taxonomy" id="349215"/>
    <lineage>
        <taxon>Bacteria</taxon>
        <taxon>Pseudomonadati</taxon>
        <taxon>Bdellovibrionota</taxon>
        <taxon>Bdellovibrionia</taxon>
        <taxon>Bdellovibrionales</taxon>
        <taxon>Pseudobdellovibrionaceae</taxon>
        <taxon>Micavibrio</taxon>
    </lineage>
</organism>
<evidence type="ECO:0000256" key="3">
    <source>
        <dbReference type="ARBA" id="ARBA00023139"/>
    </source>
</evidence>
<evidence type="ECO:0000256" key="4">
    <source>
        <dbReference type="ARBA" id="ARBA00023288"/>
    </source>
</evidence>
<reference evidence="7 8" key="1">
    <citation type="journal article" date="2013" name="ISME J.">
        <title>By their genes ye shall know them: genomic signatures of predatory bacteria.</title>
        <authorList>
            <person name="Pasternak Z."/>
            <person name="Pietrokovski S."/>
            <person name="Rotem O."/>
            <person name="Gophna U."/>
            <person name="Lurie-Weinberger M.N."/>
            <person name="Jurkevitch E."/>
        </authorList>
    </citation>
    <scope>NUCLEOTIDE SEQUENCE [LARGE SCALE GENOMIC DNA]</scope>
    <source>
        <strain evidence="7">EPB</strain>
    </source>
</reference>
<sequence length="253" mass="26563">MGAATLALAGCLPKKDKAAENAGASDAQQTETDSSALAPSGQGVVIFNCESVIVQAAFDGQDKVVMMVGDQTYQLQSVVSASGAKYETASGVTPAAMLWNKGDEALANIPGHGEMSCQVQGAKMGTPDSASQVPAQTSSVQNTEWQVKTMNDAVPQGVENPLTVRFDDQGRVSGFAGCNRFNGTYELSRDGLVIKPDLAMTRMACLSDEVAQQEAAFTALLTSMTALQMQPDGTVILRNDQGQQIVLHTPPME</sequence>
<keyword evidence="2" id="KW-0472">Membrane</keyword>
<dbReference type="STRING" id="349215.A11S_2111"/>
<evidence type="ECO:0000259" key="5">
    <source>
        <dbReference type="Pfam" id="PF03724"/>
    </source>
</evidence>
<name>M4W0E2_9BACT</name>
<proteinExistence type="predicted"/>
<dbReference type="EMBL" id="CP003538">
    <property type="protein sequence ID" value="AGH98909.1"/>
    <property type="molecule type" value="Genomic_DNA"/>
</dbReference>
<dbReference type="PANTHER" id="PTHR35535:SF1">
    <property type="entry name" value="HEAT SHOCK PROTEIN HSLJ"/>
    <property type="match status" value="1"/>
</dbReference>
<gene>
    <name evidence="7" type="ORF">A11S_2111</name>
</gene>
<keyword evidence="4" id="KW-0449">Lipoprotein</keyword>
<dbReference type="InterPro" id="IPR038670">
    <property type="entry name" value="HslJ-like_sf"/>
</dbReference>
<keyword evidence="1" id="KW-0732">Signal</keyword>
<dbReference type="Proteomes" id="UP000011932">
    <property type="component" value="Chromosome"/>
</dbReference>
<feature type="domain" description="DUF306" evidence="5">
    <location>
        <begin position="138"/>
        <end position="245"/>
    </location>
</feature>
<dbReference type="Gene3D" id="2.40.128.200">
    <property type="match status" value="1"/>
</dbReference>
<evidence type="ECO:0000313" key="8">
    <source>
        <dbReference type="Proteomes" id="UP000011932"/>
    </source>
</evidence>
<keyword evidence="3" id="KW-0564">Palmitate</keyword>
<dbReference type="PANTHER" id="PTHR35535">
    <property type="entry name" value="HEAT SHOCK PROTEIN HSLJ"/>
    <property type="match status" value="1"/>
</dbReference>
<dbReference type="KEGG" id="man:A11S_2111"/>
<dbReference type="Gene3D" id="2.40.128.270">
    <property type="match status" value="1"/>
</dbReference>
<dbReference type="SUPFAM" id="SSF141488">
    <property type="entry name" value="YdhA-like"/>
    <property type="match status" value="1"/>
</dbReference>
<feature type="domain" description="C-type lysozyme inhibitor" evidence="6">
    <location>
        <begin position="47"/>
        <end position="110"/>
    </location>
</feature>
<dbReference type="HOGENOM" id="CLU_1072876_0_0_5"/>
<accession>M4W0E2</accession>
<evidence type="ECO:0000313" key="7">
    <source>
        <dbReference type="EMBL" id="AGH98909.1"/>
    </source>
</evidence>
<dbReference type="Pfam" id="PF03724">
    <property type="entry name" value="META"/>
    <property type="match status" value="1"/>
</dbReference>
<protein>
    <recommendedName>
        <fullName evidence="9">DUF306 domain-containing protein</fullName>
    </recommendedName>
</protein>
<dbReference type="Pfam" id="PF09864">
    <property type="entry name" value="MliC"/>
    <property type="match status" value="1"/>
</dbReference>
<dbReference type="AlphaFoldDB" id="M4W0E2"/>
<evidence type="ECO:0000259" key="6">
    <source>
        <dbReference type="Pfam" id="PF09864"/>
    </source>
</evidence>
<dbReference type="InterPro" id="IPR005184">
    <property type="entry name" value="DUF306_Meta_HslJ"/>
</dbReference>
<evidence type="ECO:0000256" key="2">
    <source>
        <dbReference type="ARBA" id="ARBA00023136"/>
    </source>
</evidence>